<protein>
    <submittedName>
        <fullName evidence="1">Uncharacterized protein</fullName>
    </submittedName>
</protein>
<accession>A0AAJ0MKU3</accession>
<reference evidence="1" key="2">
    <citation type="submission" date="2023-06" db="EMBL/GenBank/DDBJ databases">
        <authorList>
            <consortium name="Lawrence Berkeley National Laboratory"/>
            <person name="Haridas S."/>
            <person name="Hensen N."/>
            <person name="Bonometti L."/>
            <person name="Westerberg I."/>
            <person name="Brannstrom I.O."/>
            <person name="Guillou S."/>
            <person name="Cros-Aarteil S."/>
            <person name="Calhoun S."/>
            <person name="Kuo A."/>
            <person name="Mondo S."/>
            <person name="Pangilinan J."/>
            <person name="Riley R."/>
            <person name="Labutti K."/>
            <person name="Andreopoulos B."/>
            <person name="Lipzen A."/>
            <person name="Chen C."/>
            <person name="Yanf M."/>
            <person name="Daum C."/>
            <person name="Ng V."/>
            <person name="Clum A."/>
            <person name="Steindorff A."/>
            <person name="Ohm R."/>
            <person name="Martin F."/>
            <person name="Silar P."/>
            <person name="Natvig D."/>
            <person name="Lalanne C."/>
            <person name="Gautier V."/>
            <person name="Ament-Velasquez S.L."/>
            <person name="Kruys A."/>
            <person name="Hutchinson M.I."/>
            <person name="Powell A.J."/>
            <person name="Barry K."/>
            <person name="Miller A.N."/>
            <person name="Grigoriev I.V."/>
            <person name="Debuchy R."/>
            <person name="Gladieux P."/>
            <person name="Thoren M.H."/>
            <person name="Johannesson H."/>
        </authorList>
    </citation>
    <scope>NUCLEOTIDE SEQUENCE</scope>
    <source>
        <strain evidence="1">CBS 955.72</strain>
    </source>
</reference>
<proteinExistence type="predicted"/>
<dbReference type="EMBL" id="JAUIQD010000001">
    <property type="protein sequence ID" value="KAK3363933.1"/>
    <property type="molecule type" value="Genomic_DNA"/>
</dbReference>
<sequence>MTLSEKVEQSFTERPDSELFGLNMAMHYGQGAAAAVIRATMAWNGVRGPFADLMFVGIRLLIDQTLENWTGVGALPWTWPVQEQIIDILHKTVFAFTTGYLIDRWIK</sequence>
<organism evidence="1 2">
    <name type="scientific">Lasiosphaeria hispida</name>
    <dbReference type="NCBI Taxonomy" id="260671"/>
    <lineage>
        <taxon>Eukaryota</taxon>
        <taxon>Fungi</taxon>
        <taxon>Dikarya</taxon>
        <taxon>Ascomycota</taxon>
        <taxon>Pezizomycotina</taxon>
        <taxon>Sordariomycetes</taxon>
        <taxon>Sordariomycetidae</taxon>
        <taxon>Sordariales</taxon>
        <taxon>Lasiosphaeriaceae</taxon>
        <taxon>Lasiosphaeria</taxon>
    </lineage>
</organism>
<reference evidence="1" key="1">
    <citation type="journal article" date="2023" name="Mol. Phylogenet. Evol.">
        <title>Genome-scale phylogeny and comparative genomics of the fungal order Sordariales.</title>
        <authorList>
            <person name="Hensen N."/>
            <person name="Bonometti L."/>
            <person name="Westerberg I."/>
            <person name="Brannstrom I.O."/>
            <person name="Guillou S."/>
            <person name="Cros-Aarteil S."/>
            <person name="Calhoun S."/>
            <person name="Haridas S."/>
            <person name="Kuo A."/>
            <person name="Mondo S."/>
            <person name="Pangilinan J."/>
            <person name="Riley R."/>
            <person name="LaButti K."/>
            <person name="Andreopoulos B."/>
            <person name="Lipzen A."/>
            <person name="Chen C."/>
            <person name="Yan M."/>
            <person name="Daum C."/>
            <person name="Ng V."/>
            <person name="Clum A."/>
            <person name="Steindorff A."/>
            <person name="Ohm R.A."/>
            <person name="Martin F."/>
            <person name="Silar P."/>
            <person name="Natvig D.O."/>
            <person name="Lalanne C."/>
            <person name="Gautier V."/>
            <person name="Ament-Velasquez S.L."/>
            <person name="Kruys A."/>
            <person name="Hutchinson M.I."/>
            <person name="Powell A.J."/>
            <person name="Barry K."/>
            <person name="Miller A.N."/>
            <person name="Grigoriev I.V."/>
            <person name="Debuchy R."/>
            <person name="Gladieux P."/>
            <person name="Hiltunen Thoren M."/>
            <person name="Johannesson H."/>
        </authorList>
    </citation>
    <scope>NUCLEOTIDE SEQUENCE</scope>
    <source>
        <strain evidence="1">CBS 955.72</strain>
    </source>
</reference>
<keyword evidence="2" id="KW-1185">Reference proteome</keyword>
<comment type="caution">
    <text evidence="1">The sequence shown here is derived from an EMBL/GenBank/DDBJ whole genome shotgun (WGS) entry which is preliminary data.</text>
</comment>
<gene>
    <name evidence="1" type="ORF">B0T25DRAFT_562908</name>
</gene>
<dbReference type="AlphaFoldDB" id="A0AAJ0MKU3"/>
<evidence type="ECO:0000313" key="2">
    <source>
        <dbReference type="Proteomes" id="UP001275084"/>
    </source>
</evidence>
<evidence type="ECO:0000313" key="1">
    <source>
        <dbReference type="EMBL" id="KAK3363933.1"/>
    </source>
</evidence>
<name>A0AAJ0MKU3_9PEZI</name>
<dbReference type="Proteomes" id="UP001275084">
    <property type="component" value="Unassembled WGS sequence"/>
</dbReference>